<name>A0A7J5B1P5_9MICO</name>
<sequence>MKLELRGITKRFGAFTANDNINLTIEEGEIHALLGENGAGKSTLMNVLYGLYQADEGEILLDDAVQHFSGPGDAMASGIGMVHQHFMLIPVFTVAENLMLGHEPANGAGVLDIDSARQKVRDLSAQFGFNIDPDALVEHLPVGAQQRVEIIKALSRDAKILVLDEPTAVLTPQETDELIVIMDQLRKAGTSIVFITHKLREVRKVADRITVIRRGKVVGTALPSESNEELAAKMVGRAVDLDVDKEAPKLGETTFVVSELTVFDEVGAKQVDDLSFEVREGEILVIAGVQGNGQTELTEAILGLHKKALGSISLDGNELIGQTVKKTLDAGLGFVPEDRTEDGIVGDFTIAENLVLDRADRAPFSNGIALNLREITAFAEKNVKDFDVRAPSIETAVGRLSGGNQQKVVLARELGRDLRMFIASQPTRGLDVGSIEFVHEQIVRVRDSGIPVIIVSTELDEVVQLADRIMVMYQGKSMGIVGPETSRDVLGQMMAGVEV</sequence>
<evidence type="ECO:0000256" key="3">
    <source>
        <dbReference type="ARBA" id="ARBA00022475"/>
    </source>
</evidence>
<evidence type="ECO:0000256" key="2">
    <source>
        <dbReference type="ARBA" id="ARBA00022448"/>
    </source>
</evidence>
<dbReference type="PROSITE" id="PS50893">
    <property type="entry name" value="ABC_TRANSPORTER_2"/>
    <property type="match status" value="2"/>
</dbReference>
<dbReference type="InterPro" id="IPR003439">
    <property type="entry name" value="ABC_transporter-like_ATP-bd"/>
</dbReference>
<evidence type="ECO:0000313" key="11">
    <source>
        <dbReference type="Proteomes" id="UP000490386"/>
    </source>
</evidence>
<reference evidence="10 11" key="1">
    <citation type="submission" date="2019-09" db="EMBL/GenBank/DDBJ databases">
        <title>Phylogeny of genus Pseudoclavibacter and closely related genus.</title>
        <authorList>
            <person name="Li Y."/>
        </authorList>
    </citation>
    <scope>NUCLEOTIDE SEQUENCE [LARGE SCALE GENOMIC DNA]</scope>
    <source>
        <strain evidence="10 11">THG-MD12</strain>
    </source>
</reference>
<comment type="caution">
    <text evidence="10">The sequence shown here is derived from an EMBL/GenBank/DDBJ whole genome shotgun (WGS) entry which is preliminary data.</text>
</comment>
<dbReference type="FunFam" id="3.40.50.300:FF:000127">
    <property type="entry name" value="Ribose import ATP-binding protein RbsA"/>
    <property type="match status" value="1"/>
</dbReference>
<dbReference type="PANTHER" id="PTHR43790">
    <property type="entry name" value="CARBOHYDRATE TRANSPORT ATP-BINDING PROTEIN MG119-RELATED"/>
    <property type="match status" value="1"/>
</dbReference>
<dbReference type="GO" id="GO:0005886">
    <property type="term" value="C:plasma membrane"/>
    <property type="evidence" value="ECO:0007669"/>
    <property type="project" value="UniProtKB-SubCell"/>
</dbReference>
<feature type="domain" description="ABC transporter" evidence="9">
    <location>
        <begin position="3"/>
        <end position="239"/>
    </location>
</feature>
<evidence type="ECO:0000313" key="10">
    <source>
        <dbReference type="EMBL" id="KAB1637355.1"/>
    </source>
</evidence>
<feature type="domain" description="ABC transporter" evidence="9">
    <location>
        <begin position="255"/>
        <end position="499"/>
    </location>
</feature>
<dbReference type="PANTHER" id="PTHR43790:SF4">
    <property type="entry name" value="GUANOSINE IMPORT ATP-BINDING PROTEIN NUPO"/>
    <property type="match status" value="1"/>
</dbReference>
<keyword evidence="6 10" id="KW-0067">ATP-binding</keyword>
<dbReference type="GO" id="GO:0005524">
    <property type="term" value="F:ATP binding"/>
    <property type="evidence" value="ECO:0007669"/>
    <property type="project" value="UniProtKB-KW"/>
</dbReference>
<gene>
    <name evidence="10" type="ORF">F8O03_12195</name>
</gene>
<dbReference type="CDD" id="cd03215">
    <property type="entry name" value="ABC_Carb_Monos_II"/>
    <property type="match status" value="1"/>
</dbReference>
<keyword evidence="3" id="KW-1003">Cell membrane</keyword>
<dbReference type="Gene3D" id="3.40.50.300">
    <property type="entry name" value="P-loop containing nucleotide triphosphate hydrolases"/>
    <property type="match status" value="2"/>
</dbReference>
<keyword evidence="11" id="KW-1185">Reference proteome</keyword>
<evidence type="ECO:0000259" key="9">
    <source>
        <dbReference type="PROSITE" id="PS50893"/>
    </source>
</evidence>
<keyword evidence="7" id="KW-1278">Translocase</keyword>
<dbReference type="OrthoDB" id="39350at2"/>
<dbReference type="InterPro" id="IPR017871">
    <property type="entry name" value="ABC_transporter-like_CS"/>
</dbReference>
<organism evidence="10 11">
    <name type="scientific">Pseudoclavibacter terrae</name>
    <dbReference type="NCBI Taxonomy" id="1530195"/>
    <lineage>
        <taxon>Bacteria</taxon>
        <taxon>Bacillati</taxon>
        <taxon>Actinomycetota</taxon>
        <taxon>Actinomycetes</taxon>
        <taxon>Micrococcales</taxon>
        <taxon>Microbacteriaceae</taxon>
        <taxon>Pseudoclavibacter</taxon>
    </lineage>
</organism>
<dbReference type="RefSeq" id="WP_104252208.1">
    <property type="nucleotide sequence ID" value="NZ_WBJX01000004.1"/>
</dbReference>
<evidence type="ECO:0000256" key="6">
    <source>
        <dbReference type="ARBA" id="ARBA00022840"/>
    </source>
</evidence>
<dbReference type="GO" id="GO:0016887">
    <property type="term" value="F:ATP hydrolysis activity"/>
    <property type="evidence" value="ECO:0007669"/>
    <property type="project" value="InterPro"/>
</dbReference>
<accession>A0A7J5B1P5</accession>
<dbReference type="PROSITE" id="PS00211">
    <property type="entry name" value="ABC_TRANSPORTER_1"/>
    <property type="match status" value="1"/>
</dbReference>
<dbReference type="InterPro" id="IPR050107">
    <property type="entry name" value="ABC_carbohydrate_import_ATPase"/>
</dbReference>
<comment type="subcellular location">
    <subcellularLocation>
        <location evidence="1">Cell membrane</location>
        <topology evidence="1">Peripheral membrane protein</topology>
    </subcellularLocation>
</comment>
<evidence type="ECO:0000256" key="1">
    <source>
        <dbReference type="ARBA" id="ARBA00004202"/>
    </source>
</evidence>
<dbReference type="InterPro" id="IPR003593">
    <property type="entry name" value="AAA+_ATPase"/>
</dbReference>
<dbReference type="EMBL" id="WBJX01000004">
    <property type="protein sequence ID" value="KAB1637355.1"/>
    <property type="molecule type" value="Genomic_DNA"/>
</dbReference>
<dbReference type="Proteomes" id="UP000490386">
    <property type="component" value="Unassembled WGS sequence"/>
</dbReference>
<evidence type="ECO:0000256" key="7">
    <source>
        <dbReference type="ARBA" id="ARBA00022967"/>
    </source>
</evidence>
<keyword evidence="2" id="KW-0813">Transport</keyword>
<dbReference type="InterPro" id="IPR027417">
    <property type="entry name" value="P-loop_NTPase"/>
</dbReference>
<dbReference type="CDD" id="cd03216">
    <property type="entry name" value="ABC_Carb_Monos_I"/>
    <property type="match status" value="1"/>
</dbReference>
<dbReference type="SUPFAM" id="SSF52540">
    <property type="entry name" value="P-loop containing nucleoside triphosphate hydrolases"/>
    <property type="match status" value="2"/>
</dbReference>
<proteinExistence type="predicted"/>
<evidence type="ECO:0000256" key="4">
    <source>
        <dbReference type="ARBA" id="ARBA00022737"/>
    </source>
</evidence>
<dbReference type="AlphaFoldDB" id="A0A7J5B1P5"/>
<dbReference type="Pfam" id="PF00005">
    <property type="entry name" value="ABC_tran"/>
    <property type="match status" value="2"/>
</dbReference>
<evidence type="ECO:0000256" key="5">
    <source>
        <dbReference type="ARBA" id="ARBA00022741"/>
    </source>
</evidence>
<keyword evidence="4" id="KW-0677">Repeat</keyword>
<protein>
    <submittedName>
        <fullName evidence="10">ABC transporter ATP-binding protein</fullName>
    </submittedName>
</protein>
<keyword evidence="5" id="KW-0547">Nucleotide-binding</keyword>
<evidence type="ECO:0000256" key="8">
    <source>
        <dbReference type="ARBA" id="ARBA00023136"/>
    </source>
</evidence>
<dbReference type="SMART" id="SM00382">
    <property type="entry name" value="AAA"/>
    <property type="match status" value="2"/>
</dbReference>
<keyword evidence="8" id="KW-0472">Membrane</keyword>